<evidence type="ECO:0000313" key="2">
    <source>
        <dbReference type="Proteomes" id="UP000765509"/>
    </source>
</evidence>
<comment type="caution">
    <text evidence="1">The sequence shown here is derived from an EMBL/GenBank/DDBJ whole genome shotgun (WGS) entry which is preliminary data.</text>
</comment>
<dbReference type="AlphaFoldDB" id="A0A9Q3E6M2"/>
<dbReference type="EMBL" id="AVOT02024853">
    <property type="protein sequence ID" value="MBW0515789.1"/>
    <property type="molecule type" value="Genomic_DNA"/>
</dbReference>
<dbReference type="Proteomes" id="UP000765509">
    <property type="component" value="Unassembled WGS sequence"/>
</dbReference>
<gene>
    <name evidence="1" type="ORF">O181_055504</name>
</gene>
<name>A0A9Q3E6M2_9BASI</name>
<dbReference type="OrthoDB" id="3056461at2759"/>
<organism evidence="1 2">
    <name type="scientific">Austropuccinia psidii MF-1</name>
    <dbReference type="NCBI Taxonomy" id="1389203"/>
    <lineage>
        <taxon>Eukaryota</taxon>
        <taxon>Fungi</taxon>
        <taxon>Dikarya</taxon>
        <taxon>Basidiomycota</taxon>
        <taxon>Pucciniomycotina</taxon>
        <taxon>Pucciniomycetes</taxon>
        <taxon>Pucciniales</taxon>
        <taxon>Sphaerophragmiaceae</taxon>
        <taxon>Austropuccinia</taxon>
    </lineage>
</organism>
<accession>A0A9Q3E6M2</accession>
<keyword evidence="2" id="KW-1185">Reference proteome</keyword>
<reference evidence="1" key="1">
    <citation type="submission" date="2021-03" db="EMBL/GenBank/DDBJ databases">
        <title>Draft genome sequence of rust myrtle Austropuccinia psidii MF-1, a brazilian biotype.</title>
        <authorList>
            <person name="Quecine M.C."/>
            <person name="Pachon D.M.R."/>
            <person name="Bonatelli M.L."/>
            <person name="Correr F.H."/>
            <person name="Franceschini L.M."/>
            <person name="Leite T.F."/>
            <person name="Margarido G.R.A."/>
            <person name="Almeida C.A."/>
            <person name="Ferrarezi J.A."/>
            <person name="Labate C.A."/>
        </authorList>
    </citation>
    <scope>NUCLEOTIDE SEQUENCE</scope>
    <source>
        <strain evidence="1">MF-1</strain>
    </source>
</reference>
<evidence type="ECO:0000313" key="1">
    <source>
        <dbReference type="EMBL" id="MBW0515789.1"/>
    </source>
</evidence>
<sequence length="285" mass="33065">MKGFKPGKKKLGTCIVNMSYFSRKYIISCLAKLGIRRWAPDLNNLCDTLYNEACRVSAIQTFFQVSISGAYEFWNVNLTYLEDLPLLTKVYNHYVHYYMAQQYKKEAKERGRYAKDEDRRAVLQARLRVINGIGSIGQSVPNGLPIDFYDPKWFNNRKAGQKRIISHLYTVAFLPDATKSLLGKPHADERLSDKQFTQQHWDEAIKPYDISQEISNDEDVNASLTKGRNELEYLVEEKLSNKQNKVIELHNEPAQSDHVLNGDIEMEDENQKYHDSLFSLPNEWS</sequence>
<proteinExistence type="predicted"/>
<protein>
    <submittedName>
        <fullName evidence="1">Uncharacterized protein</fullName>
    </submittedName>
</protein>